<dbReference type="Proteomes" id="UP001500635">
    <property type="component" value="Unassembled WGS sequence"/>
</dbReference>
<keyword evidence="3" id="KW-1185">Reference proteome</keyword>
<dbReference type="Gene3D" id="3.50.30.10">
    <property type="entry name" value="Phosphohistidine domain"/>
    <property type="match status" value="1"/>
</dbReference>
<dbReference type="EMBL" id="BAABFR010000012">
    <property type="protein sequence ID" value="GAA4387374.1"/>
    <property type="molecule type" value="Genomic_DNA"/>
</dbReference>
<protein>
    <recommendedName>
        <fullName evidence="1">PEP-utilising enzyme mobile domain-containing protein</fullName>
    </recommendedName>
</protein>
<dbReference type="RefSeq" id="WP_344992241.1">
    <property type="nucleotide sequence ID" value="NZ_BAABFR010000012.1"/>
</dbReference>
<comment type="caution">
    <text evidence="2">The sequence shown here is derived from an EMBL/GenBank/DDBJ whole genome shotgun (WGS) entry which is preliminary data.</text>
</comment>
<evidence type="ECO:0000313" key="2">
    <source>
        <dbReference type="EMBL" id="GAA4387374.1"/>
    </source>
</evidence>
<accession>A0ABP8J9M2</accession>
<dbReference type="InterPro" id="IPR036637">
    <property type="entry name" value="Phosphohistidine_dom_sf"/>
</dbReference>
<evidence type="ECO:0000259" key="1">
    <source>
        <dbReference type="Pfam" id="PF00391"/>
    </source>
</evidence>
<sequence length="116" mass="11911">MSGNWTTAGSGDFVSGTEPVEGTVVEISTTEDVLPLFDDCPSDLIVLLHTSGGTILSPLFSDIKGVISTVGGKGSHVAILSREFGIPCVMGTELSGEGLHGRHVRIETDGSVQVAG</sequence>
<dbReference type="SUPFAM" id="SSF52009">
    <property type="entry name" value="Phosphohistidine domain"/>
    <property type="match status" value="1"/>
</dbReference>
<gene>
    <name evidence="2" type="ORF">GCM10023147_11720</name>
</gene>
<organism evidence="2 3">
    <name type="scientific">Tsukamurella soli</name>
    <dbReference type="NCBI Taxonomy" id="644556"/>
    <lineage>
        <taxon>Bacteria</taxon>
        <taxon>Bacillati</taxon>
        <taxon>Actinomycetota</taxon>
        <taxon>Actinomycetes</taxon>
        <taxon>Mycobacteriales</taxon>
        <taxon>Tsukamurellaceae</taxon>
        <taxon>Tsukamurella</taxon>
    </lineage>
</organism>
<reference evidence="3" key="1">
    <citation type="journal article" date="2019" name="Int. J. Syst. Evol. Microbiol.">
        <title>The Global Catalogue of Microorganisms (GCM) 10K type strain sequencing project: providing services to taxonomists for standard genome sequencing and annotation.</title>
        <authorList>
            <consortium name="The Broad Institute Genomics Platform"/>
            <consortium name="The Broad Institute Genome Sequencing Center for Infectious Disease"/>
            <person name="Wu L."/>
            <person name="Ma J."/>
        </authorList>
    </citation>
    <scope>NUCLEOTIDE SEQUENCE [LARGE SCALE GENOMIC DNA]</scope>
    <source>
        <strain evidence="3">JCM 17688</strain>
    </source>
</reference>
<proteinExistence type="predicted"/>
<dbReference type="InterPro" id="IPR008279">
    <property type="entry name" value="PEP-util_enz_mobile_dom"/>
</dbReference>
<dbReference type="Pfam" id="PF00391">
    <property type="entry name" value="PEP-utilizers"/>
    <property type="match status" value="1"/>
</dbReference>
<evidence type="ECO:0000313" key="3">
    <source>
        <dbReference type="Proteomes" id="UP001500635"/>
    </source>
</evidence>
<name>A0ABP8J9M2_9ACTN</name>
<feature type="domain" description="PEP-utilising enzyme mobile" evidence="1">
    <location>
        <begin position="58"/>
        <end position="94"/>
    </location>
</feature>